<sequence length="345" mass="37115">MTNQQSQEPAKGAAIELRNVTKVYKTQNKGTEVHALRGVDLTVDRGEIHGIVGQSGAGKSTLIRCLTGLEEPTDGEIEVNGKSMIGQGQKDLRRSRTGIGMVFQHANLLDSRTVAANVAYPLKLAKLPKAEIKRRVEDLLETVGLSDRATSYPSELSGGQKQRVGIARALADYPPVLLCDEPTSALDGETTRQILDLLCELRSKLKVTIVIITHEMSVVREICDSVSLLDAGRIIQSGPLEQVAADVRGQLANELVPFPSLEAKDLNLERDSLLDLRFTSTPGNPTGSKVLGLASQLGGDVAAGRFETIGTTQLGRLAVTVERAKVKDAITAFEQEGIVAQEVYL</sequence>
<keyword evidence="3" id="KW-1003">Cell membrane</keyword>
<evidence type="ECO:0000256" key="10">
    <source>
        <dbReference type="ARBA" id="ARBA00063837"/>
    </source>
</evidence>
<dbReference type="AlphaFoldDB" id="A0A1Q5PJZ8"/>
<dbReference type="CDD" id="cd03258">
    <property type="entry name" value="ABC_MetN_methionine_transporter"/>
    <property type="match status" value="1"/>
</dbReference>
<dbReference type="GO" id="GO:0016887">
    <property type="term" value="F:ATP hydrolysis activity"/>
    <property type="evidence" value="ECO:0007669"/>
    <property type="project" value="InterPro"/>
</dbReference>
<evidence type="ECO:0000313" key="12">
    <source>
        <dbReference type="EMBL" id="OKL46550.1"/>
    </source>
</evidence>
<dbReference type="EMBL" id="MQSV01000005">
    <property type="protein sequence ID" value="OKL46550.1"/>
    <property type="molecule type" value="Genomic_DNA"/>
</dbReference>
<evidence type="ECO:0000256" key="1">
    <source>
        <dbReference type="ARBA" id="ARBA00005417"/>
    </source>
</evidence>
<keyword evidence="2" id="KW-0813">Transport</keyword>
<feature type="domain" description="ABC transporter" evidence="11">
    <location>
        <begin position="15"/>
        <end position="256"/>
    </location>
</feature>
<dbReference type="Gene3D" id="3.40.50.300">
    <property type="entry name" value="P-loop containing nucleotide triphosphate hydrolases"/>
    <property type="match status" value="1"/>
</dbReference>
<keyword evidence="7" id="KW-0029">Amino-acid transport</keyword>
<dbReference type="InterPro" id="IPR003439">
    <property type="entry name" value="ABC_transporter-like_ATP-bd"/>
</dbReference>
<dbReference type="RefSeq" id="WP_073709575.1">
    <property type="nucleotide sequence ID" value="NZ_MQSV01000005.1"/>
</dbReference>
<keyword evidence="8" id="KW-0472">Membrane</keyword>
<reference evidence="12 13" key="1">
    <citation type="submission" date="2016-11" db="EMBL/GenBank/DDBJ databases">
        <title>Actinomyces gypaetusis sp. nov. isolated from the vulture Gypaetus barbatus in Qinghai Tibet Plateau China.</title>
        <authorList>
            <person name="Meng X."/>
        </authorList>
    </citation>
    <scope>NUCLEOTIDE SEQUENCE [LARGE SCALE GENOMIC DNA]</scope>
    <source>
        <strain evidence="12 13">VUL4_2</strain>
    </source>
</reference>
<evidence type="ECO:0000256" key="3">
    <source>
        <dbReference type="ARBA" id="ARBA00022475"/>
    </source>
</evidence>
<evidence type="ECO:0000256" key="9">
    <source>
        <dbReference type="ARBA" id="ARBA00054718"/>
    </source>
</evidence>
<keyword evidence="4" id="KW-0547">Nucleotide-binding</keyword>
<comment type="caution">
    <text evidence="12">The sequence shown here is derived from an EMBL/GenBank/DDBJ whole genome shotgun (WGS) entry which is preliminary data.</text>
</comment>
<evidence type="ECO:0000256" key="8">
    <source>
        <dbReference type="ARBA" id="ARBA00023136"/>
    </source>
</evidence>
<dbReference type="Proteomes" id="UP000186785">
    <property type="component" value="Unassembled WGS sequence"/>
</dbReference>
<dbReference type="InterPro" id="IPR003593">
    <property type="entry name" value="AAA+_ATPase"/>
</dbReference>
<dbReference type="PANTHER" id="PTHR43166">
    <property type="entry name" value="AMINO ACID IMPORT ATP-BINDING PROTEIN"/>
    <property type="match status" value="1"/>
</dbReference>
<evidence type="ECO:0000259" key="11">
    <source>
        <dbReference type="PROSITE" id="PS50893"/>
    </source>
</evidence>
<protein>
    <submittedName>
        <fullName evidence="12">ABC transporter</fullName>
    </submittedName>
</protein>
<dbReference type="InterPro" id="IPR027417">
    <property type="entry name" value="P-loop_NTPase"/>
</dbReference>
<dbReference type="InterPro" id="IPR050086">
    <property type="entry name" value="MetN_ABC_transporter-like"/>
</dbReference>
<evidence type="ECO:0000256" key="7">
    <source>
        <dbReference type="ARBA" id="ARBA00022970"/>
    </source>
</evidence>
<dbReference type="SMART" id="SM00382">
    <property type="entry name" value="AAA"/>
    <property type="match status" value="1"/>
</dbReference>
<dbReference type="STRING" id="1921764.BSR28_05405"/>
<keyword evidence="6" id="KW-1278">Translocase</keyword>
<comment type="similarity">
    <text evidence="1">Belongs to the ABC transporter superfamily.</text>
</comment>
<dbReference type="InterPro" id="IPR017871">
    <property type="entry name" value="ABC_transporter-like_CS"/>
</dbReference>
<evidence type="ECO:0000256" key="2">
    <source>
        <dbReference type="ARBA" id="ARBA00022448"/>
    </source>
</evidence>
<dbReference type="Pfam" id="PF00005">
    <property type="entry name" value="ABC_tran"/>
    <property type="match status" value="1"/>
</dbReference>
<comment type="function">
    <text evidence="9">Part of the ABC transporter FtsEX involved in cellular division. Has ATPase activity.</text>
</comment>
<evidence type="ECO:0000256" key="6">
    <source>
        <dbReference type="ARBA" id="ARBA00022967"/>
    </source>
</evidence>
<gene>
    <name evidence="12" type="ORF">BSR29_06885</name>
</gene>
<dbReference type="OrthoDB" id="4283894at2"/>
<evidence type="ECO:0000256" key="4">
    <source>
        <dbReference type="ARBA" id="ARBA00022741"/>
    </source>
</evidence>
<keyword evidence="13" id="KW-1185">Reference proteome</keyword>
<dbReference type="FunFam" id="3.40.50.300:FF:000056">
    <property type="entry name" value="Cell division ATP-binding protein FtsE"/>
    <property type="match status" value="1"/>
</dbReference>
<dbReference type="PROSITE" id="PS00211">
    <property type="entry name" value="ABC_TRANSPORTER_1"/>
    <property type="match status" value="1"/>
</dbReference>
<dbReference type="InterPro" id="IPR041701">
    <property type="entry name" value="MetN_ABC"/>
</dbReference>
<dbReference type="SUPFAM" id="SSF52540">
    <property type="entry name" value="P-loop containing nucleoside triphosphate hydrolases"/>
    <property type="match status" value="1"/>
</dbReference>
<organism evidence="12 13">
    <name type="scientific">Boudabousia liubingyangii</name>
    <dbReference type="NCBI Taxonomy" id="1921764"/>
    <lineage>
        <taxon>Bacteria</taxon>
        <taxon>Bacillati</taxon>
        <taxon>Actinomycetota</taxon>
        <taxon>Actinomycetes</taxon>
        <taxon>Actinomycetales</taxon>
        <taxon>Actinomycetaceae</taxon>
        <taxon>Boudabousia</taxon>
    </lineage>
</organism>
<dbReference type="GO" id="GO:0005886">
    <property type="term" value="C:plasma membrane"/>
    <property type="evidence" value="ECO:0007669"/>
    <property type="project" value="UniProtKB-ARBA"/>
</dbReference>
<keyword evidence="5" id="KW-0067">ATP-binding</keyword>
<comment type="subunit">
    <text evidence="10">Homodimer. Forms a membrane-associated complex with FtsX.</text>
</comment>
<evidence type="ECO:0000256" key="5">
    <source>
        <dbReference type="ARBA" id="ARBA00022840"/>
    </source>
</evidence>
<dbReference type="PANTHER" id="PTHR43166:SF30">
    <property type="entry name" value="METHIONINE IMPORT ATP-BINDING PROTEIN METN"/>
    <property type="match status" value="1"/>
</dbReference>
<dbReference type="PROSITE" id="PS50893">
    <property type="entry name" value="ABC_TRANSPORTER_2"/>
    <property type="match status" value="1"/>
</dbReference>
<proteinExistence type="inferred from homology"/>
<dbReference type="GO" id="GO:0006865">
    <property type="term" value="P:amino acid transport"/>
    <property type="evidence" value="ECO:0007669"/>
    <property type="project" value="UniProtKB-KW"/>
</dbReference>
<accession>A0A1Q5PJZ8</accession>
<evidence type="ECO:0000313" key="13">
    <source>
        <dbReference type="Proteomes" id="UP000186785"/>
    </source>
</evidence>
<dbReference type="GO" id="GO:0005524">
    <property type="term" value="F:ATP binding"/>
    <property type="evidence" value="ECO:0007669"/>
    <property type="project" value="UniProtKB-KW"/>
</dbReference>
<name>A0A1Q5PJZ8_9ACTO</name>